<comment type="similarity">
    <text evidence="3">Belongs to the DOP1 family.</text>
</comment>
<feature type="compositionally biased region" description="Low complexity" evidence="4">
    <location>
        <begin position="1633"/>
        <end position="1650"/>
    </location>
</feature>
<dbReference type="PANTHER" id="PTHR14042:SF24">
    <property type="entry name" value="PROTEIN DOPEY-1 HOMOLOG"/>
    <property type="match status" value="1"/>
</dbReference>
<evidence type="ECO:0000256" key="1">
    <source>
        <dbReference type="ARBA" id="ARBA00022448"/>
    </source>
</evidence>
<feature type="compositionally biased region" description="Low complexity" evidence="4">
    <location>
        <begin position="156"/>
        <end position="166"/>
    </location>
</feature>
<dbReference type="EMBL" id="LJSK01000201">
    <property type="protein sequence ID" value="KPI85232.1"/>
    <property type="molecule type" value="Genomic_DNA"/>
</dbReference>
<feature type="compositionally biased region" description="Polar residues" evidence="4">
    <location>
        <begin position="53"/>
        <end position="63"/>
    </location>
</feature>
<dbReference type="InterPro" id="IPR007249">
    <property type="entry name" value="DOP1_N"/>
</dbReference>
<proteinExistence type="inferred from homology"/>
<feature type="compositionally biased region" description="Low complexity" evidence="4">
    <location>
        <begin position="2107"/>
        <end position="2119"/>
    </location>
</feature>
<dbReference type="Proteomes" id="UP000038009">
    <property type="component" value="Unassembled WGS sequence"/>
</dbReference>
<dbReference type="OMA" id="ESMSWIA"/>
<dbReference type="InterPro" id="IPR040314">
    <property type="entry name" value="DOP1"/>
</dbReference>
<keyword evidence="7" id="KW-1185">Reference proteome</keyword>
<dbReference type="GO" id="GO:0005829">
    <property type="term" value="C:cytosol"/>
    <property type="evidence" value="ECO:0007669"/>
    <property type="project" value="GOC"/>
</dbReference>
<name>A0A0N1HWG9_LEPSE</name>
<feature type="region of interest" description="Disordered" evidence="4">
    <location>
        <begin position="1"/>
        <end position="125"/>
    </location>
</feature>
<protein>
    <recommendedName>
        <fullName evidence="5">DOP1 N-terminal domain-containing protein</fullName>
    </recommendedName>
</protein>
<comment type="caution">
    <text evidence="6">The sequence shown here is derived from an EMBL/GenBank/DDBJ whole genome shotgun (WGS) entry which is preliminary data.</text>
</comment>
<feature type="region of interest" description="Disordered" evidence="4">
    <location>
        <begin position="761"/>
        <end position="788"/>
    </location>
</feature>
<feature type="compositionally biased region" description="Pro residues" evidence="4">
    <location>
        <begin position="167"/>
        <end position="183"/>
    </location>
</feature>
<feature type="domain" description="DOP1 N-terminal" evidence="5">
    <location>
        <begin position="228"/>
        <end position="536"/>
    </location>
</feature>
<feature type="compositionally biased region" description="Basic and acidic residues" evidence="4">
    <location>
        <begin position="84"/>
        <end position="93"/>
    </location>
</feature>
<gene>
    <name evidence="6" type="ORF">ABL78_5715</name>
</gene>
<reference evidence="6 7" key="1">
    <citation type="journal article" date="2015" name="PLoS Pathog.">
        <title>Leptomonas seymouri: Adaptations to the Dixenous Life Cycle Analyzed by Genome Sequencing, Transcriptome Profiling and Co-infection with Leishmania donovani.</title>
        <authorList>
            <person name="Kraeva N."/>
            <person name="Butenko A."/>
            <person name="Hlavacova J."/>
            <person name="Kostygov A."/>
            <person name="Myskova J."/>
            <person name="Grybchuk D."/>
            <person name="Lestinova T."/>
            <person name="Votypka J."/>
            <person name="Volf P."/>
            <person name="Opperdoes F."/>
            <person name="Flegontov P."/>
            <person name="Lukes J."/>
            <person name="Yurchenko V."/>
        </authorList>
    </citation>
    <scope>NUCLEOTIDE SEQUENCE [LARGE SCALE GENOMIC DNA]</scope>
    <source>
        <strain evidence="6 7">ATCC 30220</strain>
    </source>
</reference>
<feature type="region of interest" description="Disordered" evidence="4">
    <location>
        <begin position="150"/>
        <end position="218"/>
    </location>
</feature>
<dbReference type="GO" id="GO:0006895">
    <property type="term" value="P:Golgi to endosome transport"/>
    <property type="evidence" value="ECO:0007669"/>
    <property type="project" value="InterPro"/>
</dbReference>
<dbReference type="InterPro" id="IPR016024">
    <property type="entry name" value="ARM-type_fold"/>
</dbReference>
<feature type="compositionally biased region" description="Polar residues" evidence="4">
    <location>
        <begin position="104"/>
        <end position="125"/>
    </location>
</feature>
<feature type="region of interest" description="Disordered" evidence="4">
    <location>
        <begin position="2769"/>
        <end position="2792"/>
    </location>
</feature>
<evidence type="ECO:0000256" key="4">
    <source>
        <dbReference type="SAM" id="MobiDB-lite"/>
    </source>
</evidence>
<dbReference type="GO" id="GO:0005802">
    <property type="term" value="C:trans-Golgi network"/>
    <property type="evidence" value="ECO:0007669"/>
    <property type="project" value="TreeGrafter"/>
</dbReference>
<feature type="region of interest" description="Disordered" evidence="4">
    <location>
        <begin position="1625"/>
        <end position="1652"/>
    </location>
</feature>
<dbReference type="SUPFAM" id="SSF48371">
    <property type="entry name" value="ARM repeat"/>
    <property type="match status" value="1"/>
</dbReference>
<organism evidence="6 7">
    <name type="scientific">Leptomonas seymouri</name>
    <dbReference type="NCBI Taxonomy" id="5684"/>
    <lineage>
        <taxon>Eukaryota</taxon>
        <taxon>Discoba</taxon>
        <taxon>Euglenozoa</taxon>
        <taxon>Kinetoplastea</taxon>
        <taxon>Metakinetoplastina</taxon>
        <taxon>Trypanosomatida</taxon>
        <taxon>Trypanosomatidae</taxon>
        <taxon>Leishmaniinae</taxon>
        <taxon>Leptomonas</taxon>
    </lineage>
</organism>
<dbReference type="OrthoDB" id="297643at2759"/>
<evidence type="ECO:0000313" key="6">
    <source>
        <dbReference type="EMBL" id="KPI85232.1"/>
    </source>
</evidence>
<feature type="compositionally biased region" description="Low complexity" evidence="4">
    <location>
        <begin position="184"/>
        <end position="217"/>
    </location>
</feature>
<feature type="region of interest" description="Disordered" evidence="4">
    <location>
        <begin position="2100"/>
        <end position="2120"/>
    </location>
</feature>
<accession>A0A0N1HWG9</accession>
<feature type="compositionally biased region" description="Low complexity" evidence="4">
    <location>
        <begin position="761"/>
        <end position="771"/>
    </location>
</feature>
<feature type="region of interest" description="Disordered" evidence="4">
    <location>
        <begin position="2239"/>
        <end position="2265"/>
    </location>
</feature>
<dbReference type="GO" id="GO:0015031">
    <property type="term" value="P:protein transport"/>
    <property type="evidence" value="ECO:0007669"/>
    <property type="project" value="UniProtKB-KW"/>
</dbReference>
<keyword evidence="2" id="KW-0653">Protein transport</keyword>
<dbReference type="GO" id="GO:0005768">
    <property type="term" value="C:endosome"/>
    <property type="evidence" value="ECO:0007669"/>
    <property type="project" value="TreeGrafter"/>
</dbReference>
<dbReference type="Pfam" id="PF04118">
    <property type="entry name" value="Dopey_N"/>
    <property type="match status" value="1"/>
</dbReference>
<dbReference type="PANTHER" id="PTHR14042">
    <property type="entry name" value="DOPEY-RELATED"/>
    <property type="match status" value="1"/>
</dbReference>
<evidence type="ECO:0000313" key="7">
    <source>
        <dbReference type="Proteomes" id="UP000038009"/>
    </source>
</evidence>
<evidence type="ECO:0000256" key="2">
    <source>
        <dbReference type="ARBA" id="ARBA00022927"/>
    </source>
</evidence>
<feature type="compositionally biased region" description="Polar residues" evidence="4">
    <location>
        <begin position="2239"/>
        <end position="2248"/>
    </location>
</feature>
<sequence>MNECRDDAVREGDAAAEPAQSPPKEQREASSSMHHGPSVLPLDAATKEAVTQLLPSLVNTSNGLGEDMSAAEDKAETGVQPHSPDFREEELRAQEPAVPFSHHASLSQSNLSTPREESGSTNINGNAISAQKDAAFVSHATLTTATGMPAAATKVPHSPSPSSRPSSLPPKEPTPLPSPPSLTTPPAATSLLHPRTGAVTSAPLSPSVPSSTLVTPTEASIRRWKESKDYLKLQQGLSKVLSSMNRTPLTDWAAQAHLLTQLHKTLKTFKDVVGAVELPDGERLARSLWRALSPQNVVGVQRKALEVLQTYFDFVDPAYPMTKDLPLFLPALLELLPQSTMQVKIGIFELLDGAVVRRMPPAALRSCAQGLFVSLLSCLEESETSLMYRRAMALLEYVHATLKREDTAPAAARRIQSTPLHAADLRGGQVLPAYAWVLIRDAATLRSPALSVMKGFIAQADVPTTIYPIMCAESDGSVDVMGKSPPSPQEQQSLQPNWVGGDAQTVVSALLNSLQDTQEKTHRLALDVLALICPLNGVGGCGLECNGHAGIGAAATAFSYESTAGGFRVRSPTSSAGAPQLSGRQDANAAAAWTSESAPCPCCVTGAHQELFSFEVKSLLVAAAAQLLGTRYGTPSVRRRIFHWLAVDPGFDVSHHSNLEDGHGPFSSGDYNAEGATDIAAVGGASAASSSSAYVHDVTSCILSRGFHMVVQHWQATWTGRPDESRDSGCSKHPPARQWVDSELSALQNTARALLYSAAPRPSTAPSASAALGGGGGGENSGRNNTALSVPAPTSAAAAAALATPLVWLRVWMVLFRYRSPSFTDIGAGEGGEENSVSAGSPVASDAPRFYALEGAAKPDATLPFLLHVAPLVLPFLGRLLMEVPSVLSQLSLRSPMCRRLSGSSSSGGIGGSPEEAMWTAEVRAMLRVIPWTSFVQLDVAAAQAVRNLIRHVLTRAPHIALEEGADPAETPNSRTSFNAAKEGCTEHLRRRVQCHIDEAFAVADVLKPLLIDASADQPLAAQKYLGDAMDWFGGVMRLLGEVVEVLAEMLQKRELDEEGKSRLPLLVSAANGLLRLMTQRIQQLTEPMLDRIFSTATMAEAAAAGADFFAPFLSAVDTQVLRPLRQATLYMTSFIVVSRTRGAGKSENQNDAPPFLRLPASGALMEVYAAEVQKLLSRMHYTTLHFTCFLTQLHVRCQQQSAIGVLLDCASEDGVGAREGGLARQTTAWLTSLCEAATEAAGSAGAPLFFTRAVRLLLDVLFRTQGRLLPGPVYYVLEPSYPASGDVAEAVAFTERFVLAPIVRCLWEGCGGRGSDAATALLSPPAARASMLTRLSPDTVAASYELLLALISISPACARCLDVFILRASQDVAVVRLVELHGYLTQIRARQRRRRYISAAVPELTALPELHDPGMLFLGLLTILDCLSGGAGDAGDISNANRSLALSLQCDAAEPMRQLARAYLSQALLQDSPNVLLPLFFSFLCPLVLPSASTMPHKNNGGEGGAGGLAGGASLLHSASAPTSSSLPLTLLLPTTLRSSTASSTSRLEGERVIRGSAKDVDEVPIRVPARSYRYLEAPELVRYLSALLQLPNSTEWVCQLMQIPTPNSLRVLLRGLEAQSFMTPEDRAGNSGSTASAWRSTASAASSTREGPSETLFAATALLLLSLSRQTLLSLHWSRIQLHQANSSASLDSPTHAEPPEHQRCSILLDSLACLNRLLELSQTGPRVQPHRTAVLTWQFTSAQLLPLLQLAVQAGLNAAQAMLLNHISGVVMYLDDAVSSAVAYSDAGEKTAGGQAVADAAFASRHWRHHALLRVGVAAAGRPGGLLRGGVHLPETHREANGCSVNGAGDVGANGEWQTGGLKTNSTPVLDDLQRAPPAVLSNKLLYAMIGEAVAHVLSNLHEAQGGAKVWDASSCAHEVDTLVLWLNFYCEIMPYSYRDLVPSVEVVVDVLLSALETTTLEAGDLLSASALTAVYARVHCACYATLAYIVRFLFSVARAADVESYETAVKAKESMSWIASTFSQEDPVAQARNTTMWMRSPVLAPIRAILNRLVGVSMRTLYISNAPHSTATALSTTLNGQHTMWGCNTAEDDGVTMDWGDRSSAAEQQQSAPAADLREHSRGLLQLLSRSAGPQFLITLANSWCGTYAAHSSLWMFETAAQRQCRLSQQEKLRSGYNAVKKSGKQDDTQIFLAAWDAKDKALQAAHVLQEDVGVSVIDVMAAVALLLRDTPSVQRSAEQQQPKEASAGASNHEDGKGDFSLASRSSLSPLQVTQILFFLNQLVEAACVTQQGGGLTERAAEATLAVMASVVSQWPPEPLSFCCILHTMYCLVAYANDEPTAVEAENGSAVGSIASLGKARAPAPPITKIKVYQNRDYLFTLCRLLEGLSVNPAMTHRSATLMLLQLLCSTLHAVMPSSLSAADNPGRVVDAATRVFQRALLPVLRRGIASVSEAEILMSAPLVAASLRVLRAMICGFAPDLTFQKRVQRDVATVFFSEHFFRYTRGALHEWTLLLRQMCTMDEEFHSLLCERMVPSPGRLSVMMMSREAEALQRERAMKGLAFFICAIVAPEDAVTALTAAPSALKASVSALASVGAGSTTTVFSPAIPAIRQKELILRIREQLTDTLQRFSSPATPTAAQIEKKEVFVQPLRAAFLVFRVLLMINAPESLVASLWPLVWPELIRALSIVTHEACSSARGEGAAREAPCVSVEAEQEILKLQMEALKVLDVDYTLNPAHALAFRWLFADDAALTNLMALQQQQIHSRRQSESTAPHTPSPFELLSRDSTMRRPPLVSHLEVLHLLKKTPLAPSNVHFSPSAVISTIHESQAKAARQESSALYCTNESFAPVLSTIQRCWPLCARPSASDSGLRRPLYNIPSTHYLRLDSIHCAAEAFTVLLQRVNRDALPCAASGELGDVQSLVRLQTGLNECVGHHSEVCVAYMQDLVEADLTTTDPDTML</sequence>
<keyword evidence="1" id="KW-0813">Transport</keyword>
<feature type="compositionally biased region" description="Basic and acidic residues" evidence="4">
    <location>
        <begin position="1"/>
        <end position="13"/>
    </location>
</feature>
<dbReference type="VEuPathDB" id="TriTrypDB:Lsey_0201_0090"/>
<evidence type="ECO:0000256" key="3">
    <source>
        <dbReference type="ARBA" id="ARBA00046326"/>
    </source>
</evidence>
<evidence type="ECO:0000259" key="5">
    <source>
        <dbReference type="Pfam" id="PF04118"/>
    </source>
</evidence>